<evidence type="ECO:0000313" key="1">
    <source>
        <dbReference type="EMBL" id="KAH3832231.1"/>
    </source>
</evidence>
<accession>A0A9D4QHU9</accession>
<comment type="caution">
    <text evidence="1">The sequence shown here is derived from an EMBL/GenBank/DDBJ whole genome shotgun (WGS) entry which is preliminary data.</text>
</comment>
<name>A0A9D4QHU9_DREPO</name>
<protein>
    <submittedName>
        <fullName evidence="1">Uncharacterized protein</fullName>
    </submittedName>
</protein>
<dbReference type="AlphaFoldDB" id="A0A9D4QHU9"/>
<reference evidence="1" key="2">
    <citation type="submission" date="2020-11" db="EMBL/GenBank/DDBJ databases">
        <authorList>
            <person name="McCartney M.A."/>
            <person name="Auch B."/>
            <person name="Kono T."/>
            <person name="Mallez S."/>
            <person name="Becker A."/>
            <person name="Gohl D.M."/>
            <person name="Silverstein K.A.T."/>
            <person name="Koren S."/>
            <person name="Bechman K.B."/>
            <person name="Herman A."/>
            <person name="Abrahante J.E."/>
            <person name="Garbe J."/>
        </authorList>
    </citation>
    <scope>NUCLEOTIDE SEQUENCE</scope>
    <source>
        <strain evidence="1">Duluth1</strain>
        <tissue evidence="1">Whole animal</tissue>
    </source>
</reference>
<sequence length="104" mass="11993">MDYKVASRPYKKLIQDIIGSNLLSKFHEDRKINVASRVKNCPRSWRPCFQPTGIMFELVQDISRINLLVKKSSPPLGIDVFQENVTVFKLIQDIIEKQSSDQIS</sequence>
<gene>
    <name evidence="1" type="ORF">DPMN_105512</name>
</gene>
<evidence type="ECO:0000313" key="2">
    <source>
        <dbReference type="Proteomes" id="UP000828390"/>
    </source>
</evidence>
<proteinExistence type="predicted"/>
<keyword evidence="2" id="KW-1185">Reference proteome</keyword>
<dbReference type="Proteomes" id="UP000828390">
    <property type="component" value="Unassembled WGS sequence"/>
</dbReference>
<organism evidence="1 2">
    <name type="scientific">Dreissena polymorpha</name>
    <name type="common">Zebra mussel</name>
    <name type="synonym">Mytilus polymorpha</name>
    <dbReference type="NCBI Taxonomy" id="45954"/>
    <lineage>
        <taxon>Eukaryota</taxon>
        <taxon>Metazoa</taxon>
        <taxon>Spiralia</taxon>
        <taxon>Lophotrochozoa</taxon>
        <taxon>Mollusca</taxon>
        <taxon>Bivalvia</taxon>
        <taxon>Autobranchia</taxon>
        <taxon>Heteroconchia</taxon>
        <taxon>Euheterodonta</taxon>
        <taxon>Imparidentia</taxon>
        <taxon>Neoheterodontei</taxon>
        <taxon>Myida</taxon>
        <taxon>Dreissenoidea</taxon>
        <taxon>Dreissenidae</taxon>
        <taxon>Dreissena</taxon>
    </lineage>
</organism>
<dbReference type="EMBL" id="JAIWYP010000004">
    <property type="protein sequence ID" value="KAH3832231.1"/>
    <property type="molecule type" value="Genomic_DNA"/>
</dbReference>
<reference evidence="1" key="1">
    <citation type="journal article" date="2019" name="bioRxiv">
        <title>The Genome of the Zebra Mussel, Dreissena polymorpha: A Resource for Invasive Species Research.</title>
        <authorList>
            <person name="McCartney M.A."/>
            <person name="Auch B."/>
            <person name="Kono T."/>
            <person name="Mallez S."/>
            <person name="Zhang Y."/>
            <person name="Obille A."/>
            <person name="Becker A."/>
            <person name="Abrahante J.E."/>
            <person name="Garbe J."/>
            <person name="Badalamenti J.P."/>
            <person name="Herman A."/>
            <person name="Mangelson H."/>
            <person name="Liachko I."/>
            <person name="Sullivan S."/>
            <person name="Sone E.D."/>
            <person name="Koren S."/>
            <person name="Silverstein K.A.T."/>
            <person name="Beckman K.B."/>
            <person name="Gohl D.M."/>
        </authorList>
    </citation>
    <scope>NUCLEOTIDE SEQUENCE</scope>
    <source>
        <strain evidence="1">Duluth1</strain>
        <tissue evidence="1">Whole animal</tissue>
    </source>
</reference>